<dbReference type="EC" id="5.6.2.1" evidence="22"/>
<dbReference type="PANTHER" id="PTHR11390">
    <property type="entry name" value="PROKARYOTIC DNA TOPOISOMERASE"/>
    <property type="match status" value="1"/>
</dbReference>
<keyword evidence="8" id="KW-0479">Metal-binding</keyword>
<evidence type="ECO:0000256" key="18">
    <source>
        <dbReference type="ARBA" id="ARBA00055073"/>
    </source>
</evidence>
<dbReference type="InterPro" id="IPR006171">
    <property type="entry name" value="TOPRIM_dom"/>
</dbReference>
<dbReference type="Pfam" id="PF01751">
    <property type="entry name" value="Toprim"/>
    <property type="match status" value="1"/>
</dbReference>
<keyword evidence="28" id="KW-1185">Reference proteome</keyword>
<dbReference type="GO" id="GO:0006281">
    <property type="term" value="P:DNA repair"/>
    <property type="evidence" value="ECO:0007669"/>
    <property type="project" value="TreeGrafter"/>
</dbReference>
<dbReference type="GO" id="GO:0046872">
    <property type="term" value="F:metal ion binding"/>
    <property type="evidence" value="ECO:0007669"/>
    <property type="project" value="UniProtKB-KW"/>
</dbReference>
<dbReference type="InterPro" id="IPR056452">
    <property type="entry name" value="Zn_ribbon_TOP3B"/>
</dbReference>
<dbReference type="PROSITE" id="PS50880">
    <property type="entry name" value="TOPRIM"/>
    <property type="match status" value="1"/>
</dbReference>
<evidence type="ECO:0000259" key="24">
    <source>
        <dbReference type="PROSITE" id="PS50880"/>
    </source>
</evidence>
<reference evidence="27" key="1">
    <citation type="submission" date="2022-03" db="EMBL/GenBank/DDBJ databases">
        <title>Genomic analyses of argali, domestic sheep and their hybrids provide insights into chromosomal evolution, heterosis and genetic basis of agronomic traits.</title>
        <authorList>
            <person name="Li M."/>
        </authorList>
    </citation>
    <scope>NUCLEOTIDE SEQUENCE</scope>
    <source>
        <strain evidence="27">CAU-MHL-2022a</strain>
        <tissue evidence="27">Skin</tissue>
    </source>
</reference>
<comment type="subunit">
    <text evidence="20">Associates with FEM1B.</text>
</comment>
<evidence type="ECO:0000256" key="5">
    <source>
        <dbReference type="ARBA" id="ARBA00009446"/>
    </source>
</evidence>
<dbReference type="CDD" id="cd00186">
    <property type="entry name" value="TOP1Ac"/>
    <property type="match status" value="1"/>
</dbReference>
<comment type="catalytic activity">
    <reaction evidence="16">
        <text>O-phospho-L-seryl-[protein] + H2O = L-seryl-[protein] + phosphate</text>
        <dbReference type="Rhea" id="RHEA:20629"/>
        <dbReference type="Rhea" id="RHEA-COMP:9863"/>
        <dbReference type="Rhea" id="RHEA-COMP:11604"/>
        <dbReference type="ChEBI" id="CHEBI:15377"/>
        <dbReference type="ChEBI" id="CHEBI:29999"/>
        <dbReference type="ChEBI" id="CHEBI:43474"/>
        <dbReference type="ChEBI" id="CHEBI:83421"/>
        <dbReference type="EC" id="3.1.3.16"/>
    </reaction>
</comment>
<evidence type="ECO:0000256" key="3">
    <source>
        <dbReference type="ARBA" id="ARBA00001946"/>
    </source>
</evidence>
<dbReference type="GO" id="GO:0003677">
    <property type="term" value="F:DNA binding"/>
    <property type="evidence" value="ECO:0007669"/>
    <property type="project" value="UniProtKB-KW"/>
</dbReference>
<dbReference type="InterPro" id="IPR001932">
    <property type="entry name" value="PPM-type_phosphatase-like_dom"/>
</dbReference>
<dbReference type="InterPro" id="IPR034144">
    <property type="entry name" value="TOPRIM_TopoIII"/>
</dbReference>
<evidence type="ECO:0000313" key="28">
    <source>
        <dbReference type="Proteomes" id="UP001214576"/>
    </source>
</evidence>
<comment type="cofactor">
    <cofactor evidence="3">
        <name>Mg(2+)</name>
        <dbReference type="ChEBI" id="CHEBI:18420"/>
    </cofactor>
</comment>
<keyword evidence="15 22" id="KW-0413">Isomerase</keyword>
<dbReference type="GO" id="GO:0004722">
    <property type="term" value="F:protein serine/threonine phosphatase activity"/>
    <property type="evidence" value="ECO:0007669"/>
    <property type="project" value="UniProtKB-EC"/>
</dbReference>
<evidence type="ECO:0000256" key="4">
    <source>
        <dbReference type="ARBA" id="ARBA00006702"/>
    </source>
</evidence>
<organism evidence="27 28">
    <name type="scientific">Ovis ammon polii</name>
    <dbReference type="NCBI Taxonomy" id="230172"/>
    <lineage>
        <taxon>Eukaryota</taxon>
        <taxon>Metazoa</taxon>
        <taxon>Chordata</taxon>
        <taxon>Craniata</taxon>
        <taxon>Vertebrata</taxon>
        <taxon>Euteleostomi</taxon>
        <taxon>Mammalia</taxon>
        <taxon>Eutheria</taxon>
        <taxon>Laurasiatheria</taxon>
        <taxon>Artiodactyla</taxon>
        <taxon>Ruminantia</taxon>
        <taxon>Pecora</taxon>
        <taxon>Bovidae</taxon>
        <taxon>Caprinae</taxon>
        <taxon>Ovis</taxon>
    </lineage>
</organism>
<feature type="domain" description="Toprim" evidence="24">
    <location>
        <begin position="3"/>
        <end position="153"/>
    </location>
</feature>
<dbReference type="PROSITE" id="PS01032">
    <property type="entry name" value="PPM_1"/>
    <property type="match status" value="1"/>
</dbReference>
<evidence type="ECO:0000256" key="23">
    <source>
        <dbReference type="SAM" id="MobiDB-lite"/>
    </source>
</evidence>
<dbReference type="InterPro" id="IPR036457">
    <property type="entry name" value="PPM-type-like_dom_sf"/>
</dbReference>
<comment type="similarity">
    <text evidence="4 21">Belongs to the PP2C family.</text>
</comment>
<evidence type="ECO:0000256" key="21">
    <source>
        <dbReference type="RuleBase" id="RU003465"/>
    </source>
</evidence>
<evidence type="ECO:0000256" key="15">
    <source>
        <dbReference type="ARBA" id="ARBA00023235"/>
    </source>
</evidence>
<dbReference type="PROSITE" id="PS51746">
    <property type="entry name" value="PPM_2"/>
    <property type="match status" value="1"/>
</dbReference>
<dbReference type="Pfam" id="PF01131">
    <property type="entry name" value="Topoisom_bac"/>
    <property type="match status" value="1"/>
</dbReference>
<comment type="catalytic activity">
    <reaction evidence="1 22">
        <text>ATP-independent breakage of single-stranded DNA, followed by passage and rejoining.</text>
        <dbReference type="EC" id="5.6.2.1"/>
    </reaction>
</comment>
<dbReference type="SUPFAM" id="SSF56712">
    <property type="entry name" value="Prokaryotic type I DNA topoisomerase"/>
    <property type="match status" value="1"/>
</dbReference>
<comment type="similarity">
    <text evidence="5 22">Belongs to the type IA topoisomerase family.</text>
</comment>
<dbReference type="Pfam" id="PF00481">
    <property type="entry name" value="PP2C"/>
    <property type="match status" value="1"/>
</dbReference>
<gene>
    <name evidence="27" type="ORF">MG293_013900</name>
</gene>
<comment type="caution">
    <text evidence="27">The sequence shown here is derived from an EMBL/GenBank/DDBJ whole genome shotgun (WGS) entry which is preliminary data.</text>
</comment>
<sequence length="1252" mass="138808">MKTVLMVAEKPSLAQSIARILSRGSMSSRKGLNGACSVHEYSGAFEGQPARFKMTSVCGHVMTLDFLGKYNKWDRVDPAELFSQAPTEKKEANPKLSMVKFLQVEGRGCDCIVLWLDCDKEGENICFEVLDAVLPVMKQTHSGEQTVFRARFSSITDTDICAAMARLGEPDHNEALSVDARQELDLRIGCAFTRFQTKYFQGKYGNLDSSLISFGPCQTPTLGFCVERHDKIQSFKPETYWVLQAKVDVDKDRSLLLDWDRVRVFDREVAQMFLNMTRLEEEAQVEATSRKEKAKQRPLALNTVEMLRVASSALGMGPQHAMQTAERLYTQGYISYPRTETTHYPESFDLKGPLRQQANHPYWADTVKRLLAEGLNRPRKGHDAGDHPPITPMKSATEAELGGEAWRLYEYITRHFIATVSHDCKYLQSSVSFRIGPERFTCTGKTVISPGFTEIMPWQSVPLEESLPTCQKGDTLAVAEVKLLEKQTSPPDYLTEAELITLMEKHGIGTDASIPVHINNICQRNYVVVESGRRLKPTNLGIVLVHGYYKIDAELVLPTIRSAVEKQLNLIAQGRADFRQVLGHTLDVFKRKFHYFVDSIAGMDELMEVSFSPLAATGKPLSRCGKCHRFMKYIQAKPSRLHCSHCDETYTLPQNGTIKLYKELRCPLDDFELVLWSSGSRGKSYPLCPYCSNHPPFRDMKKGAGCNECTHPGCQHSLSMLGVGQCVECESGVLVLDPTSGPKWRVACNRCSVVAHCFENAHRVRVSAETCAACEAALLDVDFNKAKSPLPGNGTQHTGCVFCDPIFQELRKDQGPRQQLPGPSNALGMAEGAPRQSGQTAEETPGFLDALLRDFPAPLSPESPLPWKVPGPVLTLEEAEGELAELALGFLSSRSAPPSLAACLAHEAVSQLLRSDLSEFRKLPEQEEDGDRAEEKAPVILLDAAGLARSLFNHLWQACGQWQQQVPPAARAPQRQWLVSAHAIRNARRRMEDRHVCLPAFNLLFGLEDSVERAYFAVFDGHGGADAARYASVHTHAVAARRPELATDPAEALRAAFRCTDEMFLRKARRERLQSGTTGVCALIAGNTLHVAWLGDSQVLLVQQGQAVKLMEPHRPERQDEKDRIEALGGFVSHMDCWRVNGTLAVSRAIGDVFQKPYVSGEADAASWGLTGSEDYLLLACDGFFDVVPHQEVAGLVRSHLAGPRGSGLRVAEELVAAARERGSHDNITVVVVFLRDPQDLLEPEPDTPRSS</sequence>
<comment type="function">
    <text evidence="22">Introduces a single-strand break via transesterification at a target site in duplex DNA. Releases the supercoiling and torsional tension of DNA introduced during the DNA replication and transcription by transiently cleaving and rejoining one strand of the DNA duplex. The scissile phosphodiester is attacked by the catalytic tyrosine of the enzyme, resulting in the formation of a DNA-(5'-phosphotyrosyl)-enzyme intermediate and the expulsion of a 3'-OH DNA strand.</text>
</comment>
<dbReference type="GO" id="GO:0035556">
    <property type="term" value="P:intracellular signal transduction"/>
    <property type="evidence" value="ECO:0007669"/>
    <property type="project" value="UniProtKB-ARBA"/>
</dbReference>
<dbReference type="InterPro" id="IPR023405">
    <property type="entry name" value="Topo_IA_core_domain"/>
</dbReference>
<evidence type="ECO:0000256" key="9">
    <source>
        <dbReference type="ARBA" id="ARBA00022801"/>
    </source>
</evidence>
<evidence type="ECO:0000256" key="22">
    <source>
        <dbReference type="RuleBase" id="RU362092"/>
    </source>
</evidence>
<dbReference type="InterPro" id="IPR000222">
    <property type="entry name" value="PP2C_BS"/>
</dbReference>
<dbReference type="GO" id="GO:0005634">
    <property type="term" value="C:nucleus"/>
    <property type="evidence" value="ECO:0007669"/>
    <property type="project" value="TreeGrafter"/>
</dbReference>
<dbReference type="GO" id="GO:0006265">
    <property type="term" value="P:DNA topological change"/>
    <property type="evidence" value="ECO:0007669"/>
    <property type="project" value="InterPro"/>
</dbReference>
<dbReference type="InterPro" id="IPR023406">
    <property type="entry name" value="Topo_IA_AS"/>
</dbReference>
<evidence type="ECO:0000259" key="25">
    <source>
        <dbReference type="PROSITE" id="PS51746"/>
    </source>
</evidence>
<dbReference type="Gene3D" id="3.60.40.10">
    <property type="entry name" value="PPM-type phosphatase domain"/>
    <property type="match status" value="1"/>
</dbReference>
<proteinExistence type="inferred from homology"/>
<dbReference type="EMBL" id="JAKZEL010000016">
    <property type="protein sequence ID" value="KAI4536508.1"/>
    <property type="molecule type" value="Genomic_DNA"/>
</dbReference>
<keyword evidence="14" id="KW-0464">Manganese</keyword>
<keyword evidence="13 22" id="KW-0238">DNA-binding</keyword>
<dbReference type="SMART" id="SM00493">
    <property type="entry name" value="TOPRIM"/>
    <property type="match status" value="1"/>
</dbReference>
<evidence type="ECO:0000256" key="17">
    <source>
        <dbReference type="ARBA" id="ARBA00048336"/>
    </source>
</evidence>
<dbReference type="InterPro" id="IPR013497">
    <property type="entry name" value="Topo_IA_cen"/>
</dbReference>
<dbReference type="PROSITE" id="PS52039">
    <property type="entry name" value="TOPO_IA_2"/>
    <property type="match status" value="1"/>
</dbReference>
<dbReference type="PROSITE" id="PS00396">
    <property type="entry name" value="TOPO_IA_1"/>
    <property type="match status" value="1"/>
</dbReference>
<dbReference type="SMART" id="SM00332">
    <property type="entry name" value="PP2Cc"/>
    <property type="match status" value="1"/>
</dbReference>
<dbReference type="GO" id="GO:0003917">
    <property type="term" value="F:DNA topoisomerase type I (single strand cut, ATP-independent) activity"/>
    <property type="evidence" value="ECO:0007669"/>
    <property type="project" value="UniProtKB-EC"/>
</dbReference>
<dbReference type="InterPro" id="IPR003601">
    <property type="entry name" value="Topo_IA_2"/>
</dbReference>
<comment type="catalytic activity">
    <reaction evidence="17">
        <text>O-phospho-L-threonyl-[protein] + H2O = L-threonyl-[protein] + phosphate</text>
        <dbReference type="Rhea" id="RHEA:47004"/>
        <dbReference type="Rhea" id="RHEA-COMP:11060"/>
        <dbReference type="Rhea" id="RHEA-COMP:11605"/>
        <dbReference type="ChEBI" id="CHEBI:15377"/>
        <dbReference type="ChEBI" id="CHEBI:30013"/>
        <dbReference type="ChEBI" id="CHEBI:43474"/>
        <dbReference type="ChEBI" id="CHEBI:61977"/>
        <dbReference type="EC" id="3.1.3.16"/>
    </reaction>
</comment>
<dbReference type="GO" id="GO:0006310">
    <property type="term" value="P:DNA recombination"/>
    <property type="evidence" value="ECO:0007669"/>
    <property type="project" value="TreeGrafter"/>
</dbReference>
<feature type="domain" description="PPM-type phosphatase" evidence="25">
    <location>
        <begin position="978"/>
        <end position="1235"/>
    </location>
</feature>
<comment type="cofactor">
    <cofactor evidence="2">
        <name>Mn(2+)</name>
        <dbReference type="ChEBI" id="CHEBI:29035"/>
    </cofactor>
</comment>
<dbReference type="PANTHER" id="PTHR11390:SF20">
    <property type="entry name" value="DNA TOPOISOMERASE 3-BETA-1"/>
    <property type="match status" value="1"/>
</dbReference>
<dbReference type="Gene3D" id="2.70.20.10">
    <property type="entry name" value="Topoisomerase I, domain 3"/>
    <property type="match status" value="1"/>
</dbReference>
<comment type="function">
    <text evidence="19">Dephosphorylates and concomitantly deactivates CaM-kinase II activated upon autophosphorylation, and CaM-kinases IV and I activated upon phosphorylation by CaM-kinase kinase. Promotes apoptosis.</text>
</comment>
<evidence type="ECO:0000256" key="19">
    <source>
        <dbReference type="ARBA" id="ARBA00056926"/>
    </source>
</evidence>
<evidence type="ECO:0000256" key="20">
    <source>
        <dbReference type="ARBA" id="ARBA00062034"/>
    </source>
</evidence>
<keyword evidence="12 22" id="KW-0799">Topoisomerase</keyword>
<feature type="region of interest" description="Disordered" evidence="23">
    <location>
        <begin position="814"/>
        <end position="842"/>
    </location>
</feature>
<evidence type="ECO:0000256" key="2">
    <source>
        <dbReference type="ARBA" id="ARBA00001936"/>
    </source>
</evidence>
<dbReference type="FunFam" id="1.10.460.10:FF:000032">
    <property type="entry name" value="DNA topoisomerase"/>
    <property type="match status" value="1"/>
</dbReference>
<evidence type="ECO:0000256" key="10">
    <source>
        <dbReference type="ARBA" id="ARBA00022842"/>
    </source>
</evidence>
<dbReference type="Gene3D" id="1.10.460.10">
    <property type="entry name" value="Topoisomerase I, domain 2"/>
    <property type="match status" value="1"/>
</dbReference>
<dbReference type="GO" id="GO:0006915">
    <property type="term" value="P:apoptotic process"/>
    <property type="evidence" value="ECO:0007669"/>
    <property type="project" value="UniProtKB-KW"/>
</dbReference>
<evidence type="ECO:0000256" key="6">
    <source>
        <dbReference type="ARBA" id="ARBA00022553"/>
    </source>
</evidence>
<evidence type="ECO:0000256" key="7">
    <source>
        <dbReference type="ARBA" id="ARBA00022703"/>
    </source>
</evidence>
<keyword evidence="11 21" id="KW-0904">Protein phosphatase</keyword>
<evidence type="ECO:0000256" key="13">
    <source>
        <dbReference type="ARBA" id="ARBA00023125"/>
    </source>
</evidence>
<keyword evidence="10" id="KW-0460">Magnesium</keyword>
<dbReference type="InterPro" id="IPR013825">
    <property type="entry name" value="Topo_IA_cen_sub2"/>
</dbReference>
<dbReference type="InterPro" id="IPR003602">
    <property type="entry name" value="Topo_IA_DNA-bd_dom"/>
</dbReference>
<dbReference type="PRINTS" id="PR00417">
    <property type="entry name" value="PRTPISMRASEI"/>
</dbReference>
<dbReference type="AlphaFoldDB" id="A0AAD4TXP6"/>
<dbReference type="InterPro" id="IPR013824">
    <property type="entry name" value="Topo_IA_cen_sub1"/>
</dbReference>
<dbReference type="FunFam" id="3.40.50.140:FF:000002">
    <property type="entry name" value="DNA topoisomerase"/>
    <property type="match status" value="1"/>
</dbReference>
<comment type="function">
    <text evidence="18">Releases the supercoiling and torsional tension of DNA introduced during the DNA replication and transcription by transiently cleaving and rejoining one strand of the DNA duplex. Introduces a single-strand break via transesterification at a target site in duplex DNA. The scissile phosphodiester is attacked by the catalytic tyrosine of the enzyme, resulting in the formation of a DNA-(5'-phosphotyrosyl)-enzyme intermediate and the expulsion of a 3'-OH DNA strand. The free DNA strand than undergoes passage around the unbroken strand thus removing DNA supercoils. Finally, in the religation step, the DNA 3'-OH attacks the covalent intermediate to expel the active-site tyrosine and restore the DNA phosphodiester backbone. Possesses negatively supercoiled DNA relaxing activity.</text>
</comment>
<dbReference type="FunFam" id="1.10.290.10:FF:000001">
    <property type="entry name" value="DNA topoisomerase"/>
    <property type="match status" value="1"/>
</dbReference>
<dbReference type="Pfam" id="PF23546">
    <property type="entry name" value="Zn_ribbon_TOP3B"/>
    <property type="match status" value="1"/>
</dbReference>
<evidence type="ECO:0000256" key="14">
    <source>
        <dbReference type="ARBA" id="ARBA00023211"/>
    </source>
</evidence>
<accession>A0AAD4TXP6</accession>
<dbReference type="Gene3D" id="1.10.290.10">
    <property type="entry name" value="Topoisomerase I, domain 4"/>
    <property type="match status" value="1"/>
</dbReference>
<dbReference type="InterPro" id="IPR013826">
    <property type="entry name" value="Topo_IA_cen_sub3"/>
</dbReference>
<evidence type="ECO:0000256" key="16">
    <source>
        <dbReference type="ARBA" id="ARBA00047761"/>
    </source>
</evidence>
<evidence type="ECO:0000256" key="12">
    <source>
        <dbReference type="ARBA" id="ARBA00023029"/>
    </source>
</evidence>
<keyword evidence="7" id="KW-0053">Apoptosis</keyword>
<evidence type="ECO:0000256" key="1">
    <source>
        <dbReference type="ARBA" id="ARBA00000213"/>
    </source>
</evidence>
<dbReference type="FunFam" id="3.60.40.10:FF:000032">
    <property type="entry name" value="Protein phosphatase, Mg2+/Mn2+-dependent, 1F"/>
    <property type="match status" value="1"/>
</dbReference>
<dbReference type="Proteomes" id="UP001214576">
    <property type="component" value="Unassembled WGS sequence"/>
</dbReference>
<dbReference type="InterPro" id="IPR000380">
    <property type="entry name" value="Topo_IA"/>
</dbReference>
<dbReference type="CDD" id="cd00143">
    <property type="entry name" value="PP2Cc"/>
    <property type="match status" value="1"/>
</dbReference>
<dbReference type="SMART" id="SM00436">
    <property type="entry name" value="TOP1Bc"/>
    <property type="match status" value="1"/>
</dbReference>
<protein>
    <recommendedName>
        <fullName evidence="22">DNA topoisomerase</fullName>
        <ecNumber evidence="22">5.6.2.1</ecNumber>
    </recommendedName>
</protein>
<feature type="domain" description="Topo IA-type catalytic" evidence="26">
    <location>
        <begin position="171"/>
        <end position="593"/>
    </location>
</feature>
<dbReference type="SMART" id="SM00437">
    <property type="entry name" value="TOP1Ac"/>
    <property type="match status" value="1"/>
</dbReference>
<dbReference type="SMART" id="SM00331">
    <property type="entry name" value="PP2C_SIG"/>
    <property type="match status" value="1"/>
</dbReference>
<evidence type="ECO:0000256" key="11">
    <source>
        <dbReference type="ARBA" id="ARBA00022912"/>
    </source>
</evidence>
<evidence type="ECO:0000313" key="27">
    <source>
        <dbReference type="EMBL" id="KAI4536508.1"/>
    </source>
</evidence>
<evidence type="ECO:0000259" key="26">
    <source>
        <dbReference type="PROSITE" id="PS52039"/>
    </source>
</evidence>
<dbReference type="GO" id="GO:0005829">
    <property type="term" value="C:cytosol"/>
    <property type="evidence" value="ECO:0007669"/>
    <property type="project" value="UniProtKB-ARBA"/>
</dbReference>
<name>A0AAD4TXP6_OVIAM</name>
<dbReference type="SUPFAM" id="SSF81606">
    <property type="entry name" value="PP2C-like"/>
    <property type="match status" value="1"/>
</dbReference>
<keyword evidence="9 21" id="KW-0378">Hydrolase</keyword>
<evidence type="ECO:0000256" key="8">
    <source>
        <dbReference type="ARBA" id="ARBA00022723"/>
    </source>
</evidence>
<dbReference type="CDD" id="cd03362">
    <property type="entry name" value="TOPRIM_TopoIA_TopoIII"/>
    <property type="match status" value="1"/>
</dbReference>
<dbReference type="Gene3D" id="3.40.50.140">
    <property type="match status" value="1"/>
</dbReference>
<keyword evidence="6" id="KW-0597">Phosphoprotein</keyword>